<dbReference type="EMBL" id="JBHUEE010000010">
    <property type="protein sequence ID" value="MFD1719501.1"/>
    <property type="molecule type" value="Genomic_DNA"/>
</dbReference>
<organism evidence="2 3">
    <name type="scientific">Georgenia deserti</name>
    <dbReference type="NCBI Taxonomy" id="2093781"/>
    <lineage>
        <taxon>Bacteria</taxon>
        <taxon>Bacillati</taxon>
        <taxon>Actinomycetota</taxon>
        <taxon>Actinomycetes</taxon>
        <taxon>Micrococcales</taxon>
        <taxon>Bogoriellaceae</taxon>
        <taxon>Georgenia</taxon>
    </lineage>
</organism>
<evidence type="ECO:0000313" key="2">
    <source>
        <dbReference type="EMBL" id="MFD1719501.1"/>
    </source>
</evidence>
<dbReference type="PANTHER" id="PTHR30212">
    <property type="entry name" value="PROTEIN YIIM"/>
    <property type="match status" value="1"/>
</dbReference>
<dbReference type="Proteomes" id="UP001597277">
    <property type="component" value="Unassembled WGS sequence"/>
</dbReference>
<evidence type="ECO:0000313" key="3">
    <source>
        <dbReference type="Proteomes" id="UP001597277"/>
    </source>
</evidence>
<sequence length="219" mass="23751">MTPAGTSSPVVTHVCRVGDLHGDAGAVGVTAIDKRPVTEPVRVGRFGLRGDVQADRANHGGPDKAVYVYDAAEAARWSADLGEEIGPGRFGENLRTAGLAVDDAVIGERWRIGAELELEVTGPRTPCATFGRWLGQDRWVRRFTERGRTGAYLRVITPGHVRAGDTVVVTDRPDHGVTVSGWFTERTPDLARALLDAEQGNGWTMAEYLRDHVTRAAQR</sequence>
<dbReference type="InterPro" id="IPR011037">
    <property type="entry name" value="Pyrv_Knase-like_insert_dom_sf"/>
</dbReference>
<protein>
    <submittedName>
        <fullName evidence="2">MOSC domain-containing protein</fullName>
    </submittedName>
</protein>
<dbReference type="InterPro" id="IPR005302">
    <property type="entry name" value="MoCF_Sase_C"/>
</dbReference>
<dbReference type="Gene3D" id="2.40.33.20">
    <property type="entry name" value="PK beta-barrel domain-like"/>
    <property type="match status" value="1"/>
</dbReference>
<dbReference type="PROSITE" id="PS51340">
    <property type="entry name" value="MOSC"/>
    <property type="match status" value="1"/>
</dbReference>
<accession>A0ABW4LBQ7</accession>
<name>A0ABW4LBQ7_9MICO</name>
<dbReference type="RefSeq" id="WP_388009924.1">
    <property type="nucleotide sequence ID" value="NZ_JBHUEE010000010.1"/>
</dbReference>
<gene>
    <name evidence="2" type="ORF">ACFSE6_16775</name>
</gene>
<comment type="caution">
    <text evidence="2">The sequence shown here is derived from an EMBL/GenBank/DDBJ whole genome shotgun (WGS) entry which is preliminary data.</text>
</comment>
<evidence type="ECO:0000259" key="1">
    <source>
        <dbReference type="PROSITE" id="PS51340"/>
    </source>
</evidence>
<dbReference type="PANTHER" id="PTHR30212:SF2">
    <property type="entry name" value="PROTEIN YIIM"/>
    <property type="match status" value="1"/>
</dbReference>
<reference evidence="3" key="1">
    <citation type="journal article" date="2019" name="Int. J. Syst. Evol. Microbiol.">
        <title>The Global Catalogue of Microorganisms (GCM) 10K type strain sequencing project: providing services to taxonomists for standard genome sequencing and annotation.</title>
        <authorList>
            <consortium name="The Broad Institute Genomics Platform"/>
            <consortium name="The Broad Institute Genome Sequencing Center for Infectious Disease"/>
            <person name="Wu L."/>
            <person name="Ma J."/>
        </authorList>
    </citation>
    <scope>NUCLEOTIDE SEQUENCE [LARGE SCALE GENOMIC DNA]</scope>
    <source>
        <strain evidence="3">JCM 17130</strain>
    </source>
</reference>
<proteinExistence type="predicted"/>
<feature type="domain" description="MOSC" evidence="1">
    <location>
        <begin position="35"/>
        <end position="170"/>
    </location>
</feature>
<dbReference type="SUPFAM" id="SSF50800">
    <property type="entry name" value="PK beta-barrel domain-like"/>
    <property type="match status" value="1"/>
</dbReference>
<keyword evidence="3" id="KW-1185">Reference proteome</keyword>
<dbReference type="Pfam" id="PF03473">
    <property type="entry name" value="MOSC"/>
    <property type="match status" value="1"/>
</dbReference>
<dbReference type="InterPro" id="IPR052353">
    <property type="entry name" value="Benzoxazolinone_Detox_Enz"/>
</dbReference>